<evidence type="ECO:0000313" key="4">
    <source>
        <dbReference type="Proteomes" id="UP001139168"/>
    </source>
</evidence>
<comment type="caution">
    <text evidence="3">The sequence shown here is derived from an EMBL/GenBank/DDBJ whole genome shotgun (WGS) entry which is preliminary data.</text>
</comment>
<proteinExistence type="predicted"/>
<dbReference type="InterPro" id="IPR025101">
    <property type="entry name" value="DUF4012"/>
</dbReference>
<gene>
    <name evidence="3" type="ORF">LJ752_11050</name>
</gene>
<keyword evidence="2" id="KW-1133">Transmembrane helix</keyword>
<protein>
    <submittedName>
        <fullName evidence="3">DUF4012 domain-containing protein</fullName>
    </submittedName>
</protein>
<feature type="region of interest" description="Disordered" evidence="1">
    <location>
        <begin position="1"/>
        <end position="28"/>
    </location>
</feature>
<feature type="transmembrane region" description="Helical" evidence="2">
    <location>
        <begin position="32"/>
        <end position="55"/>
    </location>
</feature>
<keyword evidence="4" id="KW-1185">Reference proteome</keyword>
<feature type="compositionally biased region" description="Basic and acidic residues" evidence="1">
    <location>
        <begin position="7"/>
        <end position="28"/>
    </location>
</feature>
<evidence type="ECO:0000313" key="3">
    <source>
        <dbReference type="EMBL" id="MCC3266577.1"/>
    </source>
</evidence>
<keyword evidence="2" id="KW-0472">Membrane</keyword>
<reference evidence="3" key="1">
    <citation type="submission" date="2021-10" db="EMBL/GenBank/DDBJ databases">
        <title>Novel species in genus Arthrobacter.</title>
        <authorList>
            <person name="Liu Y."/>
        </authorList>
    </citation>
    <scope>NUCLEOTIDE SEQUENCE</scope>
    <source>
        <strain evidence="3">Zg-Y786</strain>
    </source>
</reference>
<keyword evidence="2" id="KW-0812">Transmembrane</keyword>
<name>A0ABS8GIV1_9MICC</name>
<dbReference type="Proteomes" id="UP001139168">
    <property type="component" value="Unassembled WGS sequence"/>
</dbReference>
<organism evidence="3 4">
    <name type="scientific">Arthrobacter gengyunqii</name>
    <dbReference type="NCBI Taxonomy" id="2886940"/>
    <lineage>
        <taxon>Bacteria</taxon>
        <taxon>Bacillati</taxon>
        <taxon>Actinomycetota</taxon>
        <taxon>Actinomycetes</taxon>
        <taxon>Micrococcales</taxon>
        <taxon>Micrococcaceae</taxon>
        <taxon>Arthrobacter</taxon>
    </lineage>
</organism>
<dbReference type="EMBL" id="JAJFZQ010000006">
    <property type="protein sequence ID" value="MCC3266577.1"/>
    <property type="molecule type" value="Genomic_DNA"/>
</dbReference>
<dbReference type="Pfam" id="PF13196">
    <property type="entry name" value="DUF4012"/>
    <property type="match status" value="1"/>
</dbReference>
<accession>A0ABS8GIV1</accession>
<sequence>MTSNDDGQTRDKDLHGPESQRGRTRGESRRRIIRRIGFGVLGFVIAVGGAGALLAHQVSSVRSQLVYAMDLAPQLRADVESEDHRAAEIILETIQEQTSAARSTATGPLWKAASYIPVLGSNFSAVREVAVSANDITIRAVAPLLDRYGSLNLQTLSPTDGRFNIAEIQEAAPSISTAANTVQLSYQRLASLDLSRLLPEVAQPVSEATEQLEKLTEILDTASSTSQLLPAMLGADGPRNYLVLVQNSSEARATGGIPGALVILHTDDGRVSLGEHTSAVALGAFRPTLEVDSEQVALFTGRLGTQMQNVNLTPHFPTAAQTATLMWEERHPDQKIDGVLALDPVVLSHLLEATGPLDLTDVQVLAQIRTTGLPSSLTKDNVVPTLLSEVYKEIDDPEAQDAYFAAVAGRVFSAFTEGQGDGTQLAKALGTSIKENRLYLWSSHPSEQSIVASTPLQGSVTGRDAGGTAFGVYFNDGTGAKMDYYASRTVQLVKSCQAGEYSQYTVRVTVTNNAPNDAGTTLPAYVTGEGVFGVEPGRIRTNYVVYGPSQAFVETATVDGQSVPISSGRHGQRPVGTVPLELGPGETSTIEMLFSGVVQNSEPLLRVTPTIQPSKEVIGPLERDTCG</sequence>
<evidence type="ECO:0000256" key="2">
    <source>
        <dbReference type="SAM" id="Phobius"/>
    </source>
</evidence>
<dbReference type="RefSeq" id="WP_227891391.1">
    <property type="nucleotide sequence ID" value="NZ_JAJFZQ010000006.1"/>
</dbReference>
<evidence type="ECO:0000256" key="1">
    <source>
        <dbReference type="SAM" id="MobiDB-lite"/>
    </source>
</evidence>